<keyword evidence="2" id="KW-0812">Transmembrane</keyword>
<dbReference type="FunFam" id="1.10.287.130:FF:000034">
    <property type="entry name" value="Two-component system sensor histidine kinase/response regulator"/>
    <property type="match status" value="1"/>
</dbReference>
<dbReference type="SMART" id="SM00388">
    <property type="entry name" value="HisKA"/>
    <property type="match status" value="1"/>
</dbReference>
<dbReference type="InterPro" id="IPR003661">
    <property type="entry name" value="HisK_dim/P_dom"/>
</dbReference>
<dbReference type="InterPro" id="IPR036097">
    <property type="entry name" value="HisK_dim/P_sf"/>
</dbReference>
<feature type="domain" description="Signal transduction histidine kinase dimerisation/phosphoacceptor" evidence="3">
    <location>
        <begin position="67"/>
        <end position="132"/>
    </location>
</feature>
<keyword evidence="1" id="KW-0597">Phosphoprotein</keyword>
<dbReference type="CDD" id="cd00082">
    <property type="entry name" value="HisKA"/>
    <property type="match status" value="1"/>
</dbReference>
<proteinExistence type="predicted"/>
<evidence type="ECO:0000256" key="1">
    <source>
        <dbReference type="ARBA" id="ARBA00022553"/>
    </source>
</evidence>
<dbReference type="Gene3D" id="1.10.287.130">
    <property type="match status" value="1"/>
</dbReference>
<evidence type="ECO:0000259" key="3">
    <source>
        <dbReference type="SMART" id="SM00388"/>
    </source>
</evidence>
<dbReference type="AlphaFoldDB" id="J9GV98"/>
<evidence type="ECO:0000313" key="4">
    <source>
        <dbReference type="EMBL" id="EJX04455.1"/>
    </source>
</evidence>
<keyword evidence="2" id="KW-1133">Transmembrane helix</keyword>
<keyword evidence="4" id="KW-0418">Kinase</keyword>
<dbReference type="Pfam" id="PF00512">
    <property type="entry name" value="HisKA"/>
    <property type="match status" value="1"/>
</dbReference>
<dbReference type="SUPFAM" id="SSF47384">
    <property type="entry name" value="Homodimeric domain of signal transducing histidine kinase"/>
    <property type="match status" value="1"/>
</dbReference>
<dbReference type="EMBL" id="AMCI01001803">
    <property type="protein sequence ID" value="EJX04455.1"/>
    <property type="molecule type" value="Genomic_DNA"/>
</dbReference>
<keyword evidence="2" id="KW-0472">Membrane</keyword>
<organism evidence="4">
    <name type="scientific">gut metagenome</name>
    <dbReference type="NCBI Taxonomy" id="749906"/>
    <lineage>
        <taxon>unclassified sequences</taxon>
        <taxon>metagenomes</taxon>
        <taxon>organismal metagenomes</taxon>
    </lineage>
</organism>
<dbReference type="GO" id="GO:0000155">
    <property type="term" value="F:phosphorelay sensor kinase activity"/>
    <property type="evidence" value="ECO:0007669"/>
    <property type="project" value="InterPro"/>
</dbReference>
<comment type="caution">
    <text evidence="4">The sequence shown here is derived from an EMBL/GenBank/DDBJ whole genome shotgun (WGS) entry which is preliminary data.</text>
</comment>
<evidence type="ECO:0000256" key="2">
    <source>
        <dbReference type="SAM" id="Phobius"/>
    </source>
</evidence>
<accession>J9GV98</accession>
<dbReference type="PANTHER" id="PTHR43547">
    <property type="entry name" value="TWO-COMPONENT HISTIDINE KINASE"/>
    <property type="match status" value="1"/>
</dbReference>
<protein>
    <submittedName>
        <fullName evidence="4">Two-component system sensor histidine kinase/response regulator, hybrid ('one-component system')</fullName>
    </submittedName>
</protein>
<reference evidence="4" key="1">
    <citation type="journal article" date="2012" name="PLoS ONE">
        <title>Gene sets for utilization of primary and secondary nutrition supplies in the distal gut of endangered iberian lynx.</title>
        <authorList>
            <person name="Alcaide M."/>
            <person name="Messina E."/>
            <person name="Richter M."/>
            <person name="Bargiela R."/>
            <person name="Peplies J."/>
            <person name="Huws S.A."/>
            <person name="Newbold C.J."/>
            <person name="Golyshin P.N."/>
            <person name="Simon M.A."/>
            <person name="Lopez G."/>
            <person name="Yakimov M.M."/>
            <person name="Ferrer M."/>
        </authorList>
    </citation>
    <scope>NUCLEOTIDE SEQUENCE</scope>
</reference>
<feature type="transmembrane region" description="Helical" evidence="2">
    <location>
        <begin position="20"/>
        <end position="42"/>
    </location>
</feature>
<keyword evidence="4" id="KW-0808">Transferase</keyword>
<gene>
    <name evidence="4" type="ORF">EVA_07447</name>
</gene>
<dbReference type="PANTHER" id="PTHR43547:SF2">
    <property type="entry name" value="HYBRID SIGNAL TRANSDUCTION HISTIDINE KINASE C"/>
    <property type="match status" value="1"/>
</dbReference>
<sequence>MEPYPNVLEIIVLPVWYKTWWALLLFLATFFGFITFVFRFFWMRKSMEAELELERRDKEHQEEINQMKMRFFINISHELRTPLTLILAPLQEIISKISDRWTRIPLEYIQRNANRLLHLVNQLMDYRRAELGVFELKVKRQNAHQLIQDNFLYYDKLSRHKKIVYTFHSEVEDKETSFHHFAWYNGHCAQNLCPTGHPCLCFNPFLRSNSFLK</sequence>
<name>J9GV98_9ZZZZ</name>